<dbReference type="Proteomes" id="UP000464657">
    <property type="component" value="Chromosome"/>
</dbReference>
<organism evidence="1 2">
    <name type="scientific">Kordia antarctica</name>
    <dbReference type="NCBI Taxonomy" id="1218801"/>
    <lineage>
        <taxon>Bacteria</taxon>
        <taxon>Pseudomonadati</taxon>
        <taxon>Bacteroidota</taxon>
        <taxon>Flavobacteriia</taxon>
        <taxon>Flavobacteriales</taxon>
        <taxon>Flavobacteriaceae</taxon>
        <taxon>Kordia</taxon>
    </lineage>
</organism>
<name>A0A7L4ZNJ2_9FLAO</name>
<accession>A0A7L4ZNJ2</accession>
<dbReference type="PROSITE" id="PS51257">
    <property type="entry name" value="PROKAR_LIPOPROTEIN"/>
    <property type="match status" value="1"/>
</dbReference>
<dbReference type="RefSeq" id="WP_160130636.1">
    <property type="nucleotide sequence ID" value="NZ_CP019288.1"/>
</dbReference>
<keyword evidence="2" id="KW-1185">Reference proteome</keyword>
<evidence type="ECO:0008006" key="3">
    <source>
        <dbReference type="Google" id="ProtNLM"/>
    </source>
</evidence>
<evidence type="ECO:0000313" key="1">
    <source>
        <dbReference type="EMBL" id="QHI38071.1"/>
    </source>
</evidence>
<evidence type="ECO:0000313" key="2">
    <source>
        <dbReference type="Proteomes" id="UP000464657"/>
    </source>
</evidence>
<dbReference type="AlphaFoldDB" id="A0A7L4ZNJ2"/>
<dbReference type="OrthoDB" id="9847924at2"/>
<dbReference type="EMBL" id="CP019288">
    <property type="protein sequence ID" value="QHI38071.1"/>
    <property type="molecule type" value="Genomic_DNA"/>
</dbReference>
<sequence length="209" mass="24403">MKYNNFFLLLLITIIITSCKTKSISNIKYNLTNIIIDSLVNEARYDSIGLKKVVLNSSISNEIITNPGFKRFENGKMINKCPENDIQDSRFSKFDIKKFRSDNSSWNTDSITSTHVITDFSLKRQSNKNKLNELVENNVNIKREDMESFFWKNERRHHIQTISTPIFSDDGDIAVVFVSTLENGIRSWTFKKNTRNNWELFCIEQIVVE</sequence>
<dbReference type="KEGG" id="kan:IMCC3317_34550"/>
<protein>
    <recommendedName>
        <fullName evidence="3">Lipoprotein</fullName>
    </recommendedName>
</protein>
<reference evidence="1 2" key="1">
    <citation type="journal article" date="2013" name="Int. J. Syst. Evol. Microbiol.">
        <title>Kordia antarctica sp. nov., isolated from Antarctic seawater.</title>
        <authorList>
            <person name="Baek K."/>
            <person name="Choi A."/>
            <person name="Kang I."/>
            <person name="Lee K."/>
            <person name="Cho J.C."/>
        </authorList>
    </citation>
    <scope>NUCLEOTIDE SEQUENCE [LARGE SCALE GENOMIC DNA]</scope>
    <source>
        <strain evidence="1 2">IMCC3317</strain>
    </source>
</reference>
<gene>
    <name evidence="1" type="ORF">IMCC3317_34550</name>
</gene>
<proteinExistence type="predicted"/>